<evidence type="ECO:0000313" key="2">
    <source>
        <dbReference type="EMBL" id="EXG82425.1"/>
    </source>
</evidence>
<dbReference type="Proteomes" id="UP000021053">
    <property type="component" value="Unassembled WGS sequence"/>
</dbReference>
<dbReference type="EMBL" id="JFBT01000001">
    <property type="protein sequence ID" value="EXG82425.1"/>
    <property type="molecule type" value="Genomic_DNA"/>
</dbReference>
<feature type="compositionally biased region" description="Basic and acidic residues" evidence="1">
    <location>
        <begin position="1"/>
        <end position="13"/>
    </location>
</feature>
<proteinExistence type="predicted"/>
<reference evidence="2 3" key="1">
    <citation type="submission" date="2013-07" db="EMBL/GenBank/DDBJ databases">
        <authorList>
            <consortium name="DOE Joint Genome Institute"/>
            <person name="Eisen J."/>
            <person name="Huntemann M."/>
            <person name="Han J."/>
            <person name="Chen A."/>
            <person name="Kyrpides N."/>
            <person name="Mavromatis K."/>
            <person name="Markowitz V."/>
            <person name="Palaniappan K."/>
            <person name="Ivanova N."/>
            <person name="Schaumberg A."/>
            <person name="Pati A."/>
            <person name="Liolios K."/>
            <person name="Nordberg H.P."/>
            <person name="Cantor M.N."/>
            <person name="Hua S.X."/>
            <person name="Woyke T."/>
        </authorList>
    </citation>
    <scope>NUCLEOTIDE SEQUENCE [LARGE SCALE GENOMIC DNA]</scope>
    <source>
        <strain evidence="2 3">DSM 44712</strain>
    </source>
</reference>
<dbReference type="HOGENOM" id="CLU_2768874_0_0_11"/>
<keyword evidence="3" id="KW-1185">Reference proteome</keyword>
<comment type="caution">
    <text evidence="2">The sequence shown here is derived from an EMBL/GenBank/DDBJ whole genome shotgun (WGS) entry which is preliminary data.</text>
</comment>
<sequence>MSANDYERLEQGHSRSVRWARPTTRPPISAAGRHLDALGWMGVGFPLPSELTGWDRRTRSGPELPAYVR</sequence>
<dbReference type="RefSeq" id="WP_157017845.1">
    <property type="nucleotide sequence ID" value="NZ_KK073874.1"/>
</dbReference>
<accession>A0A010YQF3</accession>
<dbReference type="AlphaFoldDB" id="A0A010YQF3"/>
<evidence type="ECO:0000256" key="1">
    <source>
        <dbReference type="SAM" id="MobiDB-lite"/>
    </source>
</evidence>
<protein>
    <submittedName>
        <fullName evidence="2">Uncharacterized protein</fullName>
    </submittedName>
</protein>
<gene>
    <name evidence="2" type="ORF">CryarDRAFT_3609</name>
</gene>
<name>A0A010YQF3_9ACTN</name>
<feature type="region of interest" description="Disordered" evidence="1">
    <location>
        <begin position="1"/>
        <end position="26"/>
    </location>
</feature>
<evidence type="ECO:0000313" key="3">
    <source>
        <dbReference type="Proteomes" id="UP000021053"/>
    </source>
</evidence>
<organism evidence="2 3">
    <name type="scientific">Cryptosporangium arvum DSM 44712</name>
    <dbReference type="NCBI Taxonomy" id="927661"/>
    <lineage>
        <taxon>Bacteria</taxon>
        <taxon>Bacillati</taxon>
        <taxon>Actinomycetota</taxon>
        <taxon>Actinomycetes</taxon>
        <taxon>Cryptosporangiales</taxon>
        <taxon>Cryptosporangiaceae</taxon>
        <taxon>Cryptosporangium</taxon>
    </lineage>
</organism>